<evidence type="ECO:0000313" key="1">
    <source>
        <dbReference type="EMBL" id="MFF0546025.1"/>
    </source>
</evidence>
<proteinExistence type="predicted"/>
<comment type="caution">
    <text evidence="1">The sequence shown here is derived from an EMBL/GenBank/DDBJ whole genome shotgun (WGS) entry which is preliminary data.</text>
</comment>
<gene>
    <name evidence="1" type="ORF">ACFYTF_24620</name>
</gene>
<sequence>MTWTDQHQRTDILRTVLARAAVDPHDPALFDGLGDLDRLFGGADGLLAALSYRWENHLRAAMDQAETEGLDPAEAYLRLAAQQPELRAVLDRYGARARVAVG</sequence>
<accession>A0ABW6PUC0</accession>
<dbReference type="Proteomes" id="UP001601444">
    <property type="component" value="Unassembled WGS sequence"/>
</dbReference>
<evidence type="ECO:0000313" key="2">
    <source>
        <dbReference type="Proteomes" id="UP001601444"/>
    </source>
</evidence>
<dbReference type="EMBL" id="JBIAMX010000018">
    <property type="protein sequence ID" value="MFF0546025.1"/>
    <property type="molecule type" value="Genomic_DNA"/>
</dbReference>
<keyword evidence="2" id="KW-1185">Reference proteome</keyword>
<dbReference type="RefSeq" id="WP_387702480.1">
    <property type="nucleotide sequence ID" value="NZ_JBIAMX010000018.1"/>
</dbReference>
<organism evidence="1 2">
    <name type="scientific">Nocardia thailandica</name>
    <dbReference type="NCBI Taxonomy" id="257275"/>
    <lineage>
        <taxon>Bacteria</taxon>
        <taxon>Bacillati</taxon>
        <taxon>Actinomycetota</taxon>
        <taxon>Actinomycetes</taxon>
        <taxon>Mycobacteriales</taxon>
        <taxon>Nocardiaceae</taxon>
        <taxon>Nocardia</taxon>
    </lineage>
</organism>
<protein>
    <submittedName>
        <fullName evidence="1">Uncharacterized protein</fullName>
    </submittedName>
</protein>
<name>A0ABW6PUC0_9NOCA</name>
<reference evidence="1 2" key="1">
    <citation type="submission" date="2024-10" db="EMBL/GenBank/DDBJ databases">
        <title>The Natural Products Discovery Center: Release of the First 8490 Sequenced Strains for Exploring Actinobacteria Biosynthetic Diversity.</title>
        <authorList>
            <person name="Kalkreuter E."/>
            <person name="Kautsar S.A."/>
            <person name="Yang D."/>
            <person name="Bader C.D."/>
            <person name="Teijaro C.N."/>
            <person name="Fluegel L."/>
            <person name="Davis C.M."/>
            <person name="Simpson J.R."/>
            <person name="Lauterbach L."/>
            <person name="Steele A.D."/>
            <person name="Gui C."/>
            <person name="Meng S."/>
            <person name="Li G."/>
            <person name="Viehrig K."/>
            <person name="Ye F."/>
            <person name="Su P."/>
            <person name="Kiefer A.F."/>
            <person name="Nichols A."/>
            <person name="Cepeda A.J."/>
            <person name="Yan W."/>
            <person name="Fan B."/>
            <person name="Jiang Y."/>
            <person name="Adhikari A."/>
            <person name="Zheng C.-J."/>
            <person name="Schuster L."/>
            <person name="Cowan T.M."/>
            <person name="Smanski M.J."/>
            <person name="Chevrette M.G."/>
            <person name="De Carvalho L.P.S."/>
            <person name="Shen B."/>
        </authorList>
    </citation>
    <scope>NUCLEOTIDE SEQUENCE [LARGE SCALE GENOMIC DNA]</scope>
    <source>
        <strain evidence="1 2">NPDC004045</strain>
    </source>
</reference>